<dbReference type="Gene3D" id="3.40.50.2000">
    <property type="entry name" value="Glycogen Phosphorylase B"/>
    <property type="match status" value="1"/>
</dbReference>
<name>A0A9P9WFF7_9PEZI</name>
<feature type="transmembrane region" description="Helical" evidence="1">
    <location>
        <begin position="1177"/>
        <end position="1198"/>
    </location>
</feature>
<dbReference type="SUPFAM" id="SSF53756">
    <property type="entry name" value="UDP-Glycosyltransferase/glycogen phosphorylase"/>
    <property type="match status" value="1"/>
</dbReference>
<organism evidence="2 3">
    <name type="scientific">Neoarthrinium moseri</name>
    <dbReference type="NCBI Taxonomy" id="1658444"/>
    <lineage>
        <taxon>Eukaryota</taxon>
        <taxon>Fungi</taxon>
        <taxon>Dikarya</taxon>
        <taxon>Ascomycota</taxon>
        <taxon>Pezizomycotina</taxon>
        <taxon>Sordariomycetes</taxon>
        <taxon>Xylariomycetidae</taxon>
        <taxon>Amphisphaeriales</taxon>
        <taxon>Apiosporaceae</taxon>
        <taxon>Neoarthrinium</taxon>
    </lineage>
</organism>
<evidence type="ECO:0008006" key="4">
    <source>
        <dbReference type="Google" id="ProtNLM"/>
    </source>
</evidence>
<feature type="transmembrane region" description="Helical" evidence="1">
    <location>
        <begin position="1273"/>
        <end position="1292"/>
    </location>
</feature>
<feature type="transmembrane region" description="Helical" evidence="1">
    <location>
        <begin position="990"/>
        <end position="1009"/>
    </location>
</feature>
<sequence>MGLSHLDLSPVGWQGMTDSWWDKAVAGFLLGSFILGLLYSCYHAARYTLKKLKHRQKTAISPPVARYLRNMRRKIKHNPPAALAEEPVGERTKTFGVFLGSFSDPPTQAQLDLLSRWQVFAVDPFQPGVLNVLQTNRASSQEILARLDVCKFISSNSIVSHDDVVQSLENLTQTFETLLGNAQGGATPFTGILLTNFRSYYQPAIINELAKYVRYLGRELWLELSYPNYLTKAEAQEINMSFVRGLVYRNGTIRPDGDRQNYFQMEPMRTVMRAVAAQCASHGPKLVMWESVDDSDQLQYSVVTRTYNWCTFNSALCWIGHNDAMYDADIANIRTLTAKPLGALMWLKDEDNMRAHDAWRENDHIATTSQGHEEIYEHLAPFISDLPARLQLSTISIPRPVRLDNIFARRRPRASDLYNIGKGLRVAISEDEEVTGLGCFQLGHVATFSEFHELAQNQSRLKDLDLLAEIDQDDLSLARQRIQALQGVEDLSLVASQAVDKLVDLLSTPTDENGNHRIHIYSGLRSGFQTETNTQYWGLYEIDPASDCITLYLSNYATDRASTILHTFLSSQQCSRLECFMAEQTMAELNGRLSPGWQLPERIVQDIQQLSPGELLQLHMRLQAAKERTDLFKSIFRCLEHQLMDETMLTQQRALNAVAYLGGDISVEELVTSRLTWLSNRGCQTPGLSEAIQLFEEVDQRVVSVLMNNDSHIYERLSSAMQTLMLADSIDAGADILALSVFCAFRKLAMDELYLEIMDRNPYPNHAADQAACFAENFGLGSRCDSFFDTTPRIVGKIISDRYRRYYMKHQPPRRDHISTELPTTYAAMQADCDPGDGSDKISFRYRVTFFSIFAVPALIDVMLLTTVGRGLYLTTFMTSEQKTMATVSLMLALLLSGAFGQWICSGGSYYFYANAFPAMNLFVLTRFTAGIAVSFLVAIIGFIATIITRTATAALIFVFYFIMLSTYFLVLNALSIYQMPGSEFLSGRTTIITCIPILFISPIVSMITEKELSVYLPVLSAFLVVFLWKARNVVSRWSSWYLNIPSVTDSEIINWYRQSASDTGVQLNGIGDNKMMPIARAAFFDAVLREDSRWFFTKSTKDPLVRKMAKGFKSTLFLMRWYCRHKRSWMPLPYSTTWNLTLKAGMENMMNMQKGLKLHSAFLHWRSTGKDVWSGLLYFVVALLDKWAALLTGNSLVGLSVDAGDRFRLALGFGLCYYLFGAVSLDIISQPLWEAAHEAVDIPITSLDSLKQANAEDGLARRNLYWRSLCKLFFLHLWGASLFAALMWTFQSSQDNSVMFLAYVGAYSGLLWYQYNKIYCGPDGAKPLLAASIVGLPIGIALHICLPSWPYSGIVSLAVATWIACIYSMFLTNIGRPPFLIWKPEWRSVETEEQSPLAVTYSASTLHPHHDISQFTLGRMFESIRAVPPEDRYILDPSKHPGKRVLELLSLRRQLHYPPILKEAFQSARGIVDLAAKSWIAGDLIVELSSSRSMPFGETKVQTISRKTRDRLHIIVILGPDSVHQEWVMNLERNWRIITEAIVQSFSEHQLGMSHEDATLAQLLVVDHFSHDDVSIPEGIKHRLETDPSGRVKFIQKSDDTLLRYVLLGIDCDREWEMLPESVQAFMLRRCSGSFDAPIVEVEEWICSRFGSQNSHDARTHIARCDLGASMIQGVLSYARSVETDGFYSTEETEYGGNSETNSLIPRPNTHQDPTFLSTLKRMVALSLRSIKLGIKFFILSFVADPEYQRELDFLVCQTNRYICWPFVLFLNTIWAYCKVLQTIIIPVVLFHGHEHVSRVEKLVRGTTTILEKDKIITEDFDGPSTWFWTTMSDGSLRVSQYNGRHNREPNDSAQLLCVNTYNDRLVLQRRRVYRNGKVTNIFHYDYDNRQTKMPLQRHCIRGELEGQIVKYDHRGYISSGSSIRGDSLVSWKYCYRRDAKHEDELLWAEYTFPDTTIKVLWSMPHQNPDKRLDEWVPFSVVTEATFIQGHNTFHASWDFEHKLHPEVSVTLNGNPVSAPPMISEDWFHVLKKPENCSFLNENPLLSFSSIKSSLVSRILGLNAKRYPISTAAARTQLWKAWKNGREIDAISAQWIDEALLRSDQVMRPYWRRRDFGLLGAAKRYIDTQADTVMARVDVDPQISSWVHIAFKLSDLSTFGRAGDARINTRHLSSQIMDNEHELHVLCMDTSTWPNDPGGVSACRRDMINDLNTIKWHVLAESANDYGVPRFQIERNVQSLTILPLWGLDFLNPVHGILESSLDTAVVQRSFDTCAADIMQNFIPILGSLVKCARTVKLTREHVEEATNALVHLNTYFETSRNWSDVWNHPIVKERWRELWLSEDIDDALNISEWWDFEMPTIKQLDEALNLWSRYLFIFSLPVPEHIPDVFQASHHFTGATYGIVCKKKRNISLHIWDHCISYREFTTFMSSAVSHDAPFVNSTLISLTHLSCVLLEHHADVVLPCCDYFNPGWEKELGTAEGAIEHRRSFARKIDPVINGICNMEKFEPTEVVRTNQPTVVMLSHVQYVKDIKNAIMAANLIVNEWGFKDYHLHIYGDQERAAVIATECQELIASKNLQNHVILKGLGAASVVLQDAWLFLNSSISEGLPLAMGEAALTGVPVVCTDVGASYCVVTDRATGDRFSEVVPPNDSESLARAQISILALLGPWSKHAEDSPGVEVPVLEYPVPSPESVRKISRRMYSKQEQRRSLGMLGRENVLKNFSSDRYLREHEQMLWIGKLRSPANRSRNNVSSTSELGRTSTWSREIKSPYSNWARPGSRLTPESWVSLTSEEYPRGGWLSASSSTLILKELFSKETYRKSNLSIVETQAPNS</sequence>
<dbReference type="PANTHER" id="PTHR12526">
    <property type="entry name" value="GLYCOSYLTRANSFERASE"/>
    <property type="match status" value="1"/>
</dbReference>
<evidence type="ECO:0000256" key="1">
    <source>
        <dbReference type="SAM" id="Phobius"/>
    </source>
</evidence>
<keyword evidence="1" id="KW-0472">Membrane</keyword>
<feature type="transmembrane region" description="Helical" evidence="1">
    <location>
        <begin position="1210"/>
        <end position="1229"/>
    </location>
</feature>
<gene>
    <name evidence="2" type="ORF">JX265_009881</name>
</gene>
<evidence type="ECO:0000313" key="2">
    <source>
        <dbReference type="EMBL" id="KAI1860482.1"/>
    </source>
</evidence>
<dbReference type="PANTHER" id="PTHR12526:SF604">
    <property type="entry name" value="TRANSFERASE, PUTATIVE (AFU_ORTHOLOGUE AFUA_4G14070)-RELATED"/>
    <property type="match status" value="1"/>
</dbReference>
<feature type="transmembrane region" description="Helical" evidence="1">
    <location>
        <begin position="954"/>
        <end position="978"/>
    </location>
</feature>
<comment type="caution">
    <text evidence="2">The sequence shown here is derived from an EMBL/GenBank/DDBJ whole genome shotgun (WGS) entry which is preliminary data.</text>
</comment>
<evidence type="ECO:0000313" key="3">
    <source>
        <dbReference type="Proteomes" id="UP000829685"/>
    </source>
</evidence>
<accession>A0A9P9WFF7</accession>
<feature type="transmembrane region" description="Helical" evidence="1">
    <location>
        <begin position="925"/>
        <end position="948"/>
    </location>
</feature>
<dbReference type="Proteomes" id="UP000829685">
    <property type="component" value="Unassembled WGS sequence"/>
</dbReference>
<feature type="transmembrane region" description="Helical" evidence="1">
    <location>
        <begin position="1015"/>
        <end position="1031"/>
    </location>
</feature>
<protein>
    <recommendedName>
        <fullName evidence="4">Glycosyl transferase</fullName>
    </recommendedName>
</protein>
<feature type="transmembrane region" description="Helical" evidence="1">
    <location>
        <begin position="24"/>
        <end position="45"/>
    </location>
</feature>
<keyword evidence="1" id="KW-1133">Transmembrane helix</keyword>
<keyword evidence="1" id="KW-0812">Transmembrane</keyword>
<feature type="transmembrane region" description="Helical" evidence="1">
    <location>
        <begin position="1356"/>
        <end position="1375"/>
    </location>
</feature>
<feature type="transmembrane region" description="Helical" evidence="1">
    <location>
        <begin position="848"/>
        <end position="868"/>
    </location>
</feature>
<keyword evidence="3" id="KW-1185">Reference proteome</keyword>
<dbReference type="Pfam" id="PF13692">
    <property type="entry name" value="Glyco_trans_1_4"/>
    <property type="match status" value="1"/>
</dbReference>
<dbReference type="EMBL" id="JAFIMR010000031">
    <property type="protein sequence ID" value="KAI1860482.1"/>
    <property type="molecule type" value="Genomic_DNA"/>
</dbReference>
<feature type="transmembrane region" description="Helical" evidence="1">
    <location>
        <begin position="1328"/>
        <end position="1350"/>
    </location>
</feature>
<proteinExistence type="predicted"/>
<reference evidence="2" key="1">
    <citation type="submission" date="2021-03" db="EMBL/GenBank/DDBJ databases">
        <title>Revisited historic fungal species revealed as producer of novel bioactive compounds through whole genome sequencing and comparative genomics.</title>
        <authorList>
            <person name="Vignolle G.A."/>
            <person name="Hochenegger N."/>
            <person name="Mach R.L."/>
            <person name="Mach-Aigner A.R."/>
            <person name="Javad Rahimi M."/>
            <person name="Salim K.A."/>
            <person name="Chan C.M."/>
            <person name="Lim L.B.L."/>
            <person name="Cai F."/>
            <person name="Druzhinina I.S."/>
            <person name="U'Ren J.M."/>
            <person name="Derntl C."/>
        </authorList>
    </citation>
    <scope>NUCLEOTIDE SEQUENCE</scope>
    <source>
        <strain evidence="2">TUCIM 5799</strain>
    </source>
</reference>
<feature type="transmembrane region" description="Helical" evidence="1">
    <location>
        <begin position="888"/>
        <end position="913"/>
    </location>
</feature>